<dbReference type="Gene3D" id="1.10.287.1060">
    <property type="entry name" value="ESAT-6-like"/>
    <property type="match status" value="1"/>
</dbReference>
<dbReference type="SUPFAM" id="SSF140453">
    <property type="entry name" value="EsxAB dimer-like"/>
    <property type="match status" value="1"/>
</dbReference>
<dbReference type="OrthoDB" id="4734467at2"/>
<dbReference type="Proteomes" id="UP000193487">
    <property type="component" value="Unassembled WGS sequence"/>
</dbReference>
<organism evidence="1 2">
    <name type="scientific">Mycobacterium kyorinense</name>
    <dbReference type="NCBI Taxonomy" id="487514"/>
    <lineage>
        <taxon>Bacteria</taxon>
        <taxon>Bacillati</taxon>
        <taxon>Actinomycetota</taxon>
        <taxon>Actinomycetes</taxon>
        <taxon>Mycobacteriales</taxon>
        <taxon>Mycobacteriaceae</taxon>
        <taxon>Mycobacterium</taxon>
    </lineage>
</organism>
<name>A0A1X1XYN6_9MYCO</name>
<dbReference type="InterPro" id="IPR022536">
    <property type="entry name" value="EspC"/>
</dbReference>
<dbReference type="AlphaFoldDB" id="A0A1X1XYN6"/>
<evidence type="ECO:0000313" key="1">
    <source>
        <dbReference type="EMBL" id="ORW03962.1"/>
    </source>
</evidence>
<gene>
    <name evidence="1" type="ORF">AWC14_04680</name>
</gene>
<sequence>MADDLQVDTAGLRSASDQLFSAVQSAAADFAEHETNLTQAAERWTGASKQALAEVAATWESRHAAHQQRLTTLAQSLADAATRYASTDADSAASIEAVEKLAREMSKGM</sequence>
<evidence type="ECO:0000313" key="2">
    <source>
        <dbReference type="Proteomes" id="UP000193487"/>
    </source>
</evidence>
<reference evidence="1 2" key="1">
    <citation type="submission" date="2016-01" db="EMBL/GenBank/DDBJ databases">
        <title>The new phylogeny of the genus Mycobacterium.</title>
        <authorList>
            <person name="Tarcisio F."/>
            <person name="Conor M."/>
            <person name="Antonella G."/>
            <person name="Elisabetta G."/>
            <person name="Giulia F.S."/>
            <person name="Sara T."/>
            <person name="Anna F."/>
            <person name="Clotilde B."/>
            <person name="Roberto B."/>
            <person name="Veronica D.S."/>
            <person name="Fabio R."/>
            <person name="Monica P."/>
            <person name="Olivier J."/>
            <person name="Enrico T."/>
            <person name="Nicola S."/>
        </authorList>
    </citation>
    <scope>NUCLEOTIDE SEQUENCE [LARGE SCALE GENOMIC DNA]</scope>
    <source>
        <strain evidence="1 2">DSM 45166</strain>
    </source>
</reference>
<accession>A0A1X1XYN6</accession>
<dbReference type="RefSeq" id="WP_045374602.1">
    <property type="nucleotide sequence ID" value="NZ_BBKA01000015.1"/>
</dbReference>
<keyword evidence="2" id="KW-1185">Reference proteome</keyword>
<comment type="caution">
    <text evidence="1">The sequence shown here is derived from an EMBL/GenBank/DDBJ whole genome shotgun (WGS) entry which is preliminary data.</text>
</comment>
<evidence type="ECO:0008006" key="3">
    <source>
        <dbReference type="Google" id="ProtNLM"/>
    </source>
</evidence>
<dbReference type="GO" id="GO:0009306">
    <property type="term" value="P:protein secretion"/>
    <property type="evidence" value="ECO:0007669"/>
    <property type="project" value="InterPro"/>
</dbReference>
<dbReference type="Pfam" id="PF10824">
    <property type="entry name" value="T7SS_ESX_EspC"/>
    <property type="match status" value="1"/>
</dbReference>
<dbReference type="InterPro" id="IPR036689">
    <property type="entry name" value="ESAT-6-like_sf"/>
</dbReference>
<protein>
    <recommendedName>
        <fullName evidence="3">ESAT-6-like protein</fullName>
    </recommendedName>
</protein>
<proteinExistence type="predicted"/>
<dbReference type="EMBL" id="LQPE01000114">
    <property type="protein sequence ID" value="ORW03962.1"/>
    <property type="molecule type" value="Genomic_DNA"/>
</dbReference>